<dbReference type="SMART" id="SM00478">
    <property type="entry name" value="ENDO3c"/>
    <property type="match status" value="1"/>
</dbReference>
<accession>A0A382J967</accession>
<reference evidence="4" key="1">
    <citation type="submission" date="2018-05" db="EMBL/GenBank/DDBJ databases">
        <authorList>
            <person name="Lanie J.A."/>
            <person name="Ng W.-L."/>
            <person name="Kazmierczak K.M."/>
            <person name="Andrzejewski T.M."/>
            <person name="Davidsen T.M."/>
            <person name="Wayne K.J."/>
            <person name="Tettelin H."/>
            <person name="Glass J.I."/>
            <person name="Rusch D."/>
            <person name="Podicherti R."/>
            <person name="Tsui H.-C.T."/>
            <person name="Winkler M.E."/>
        </authorList>
    </citation>
    <scope>NUCLEOTIDE SEQUENCE</scope>
</reference>
<dbReference type="Pfam" id="PF00730">
    <property type="entry name" value="HhH-GPD"/>
    <property type="match status" value="1"/>
</dbReference>
<dbReference type="GO" id="GO:0032131">
    <property type="term" value="F:alkylated DNA binding"/>
    <property type="evidence" value="ECO:0007669"/>
    <property type="project" value="TreeGrafter"/>
</dbReference>
<dbReference type="EMBL" id="UINC01072647">
    <property type="protein sequence ID" value="SVC08436.1"/>
    <property type="molecule type" value="Genomic_DNA"/>
</dbReference>
<keyword evidence="2" id="KW-0234">DNA repair</keyword>
<evidence type="ECO:0000259" key="3">
    <source>
        <dbReference type="SMART" id="SM00478"/>
    </source>
</evidence>
<dbReference type="CDD" id="cd00056">
    <property type="entry name" value="ENDO3c"/>
    <property type="match status" value="1"/>
</dbReference>
<dbReference type="SUPFAM" id="SSF48150">
    <property type="entry name" value="DNA-glycosylase"/>
    <property type="match status" value="1"/>
</dbReference>
<dbReference type="InterPro" id="IPR003265">
    <property type="entry name" value="HhH-GPD_domain"/>
</dbReference>
<dbReference type="GO" id="GO:0032993">
    <property type="term" value="C:protein-DNA complex"/>
    <property type="evidence" value="ECO:0007669"/>
    <property type="project" value="TreeGrafter"/>
</dbReference>
<sequence>MEPRFAAVLRQHGEPPSRKRPGGFETVLKTIVQQQVSLASANAIWGRLRKGLDRVNASAVLALDEDDLRGFGLSRAKAICARSLAEEVAYGRLNFRKLPHLEDEDVIVSLTRIKGIGRWTAEVYLLGALQRPDIWPAADVALMEGIRDLLGLDPRPTMKEMLVLAEPWRPYRTFAARTTWLHYRHMTNRGTVA</sequence>
<dbReference type="GO" id="GO:0005737">
    <property type="term" value="C:cytoplasm"/>
    <property type="evidence" value="ECO:0007669"/>
    <property type="project" value="TreeGrafter"/>
</dbReference>
<keyword evidence="1" id="KW-0227">DNA damage</keyword>
<proteinExistence type="predicted"/>
<dbReference type="GO" id="GO:0006285">
    <property type="term" value="P:base-excision repair, AP site formation"/>
    <property type="evidence" value="ECO:0007669"/>
    <property type="project" value="TreeGrafter"/>
</dbReference>
<dbReference type="PANTHER" id="PTHR43003:SF5">
    <property type="entry name" value="DNA-3-METHYLADENINE GLYCOSYLASE"/>
    <property type="match status" value="1"/>
</dbReference>
<dbReference type="AlphaFoldDB" id="A0A382J967"/>
<protein>
    <recommendedName>
        <fullName evidence="3">HhH-GPD domain-containing protein</fullName>
    </recommendedName>
</protein>
<dbReference type="Gene3D" id="1.10.1670.40">
    <property type="match status" value="1"/>
</dbReference>
<organism evidence="4">
    <name type="scientific">marine metagenome</name>
    <dbReference type="NCBI Taxonomy" id="408172"/>
    <lineage>
        <taxon>unclassified sequences</taxon>
        <taxon>metagenomes</taxon>
        <taxon>ecological metagenomes</taxon>
    </lineage>
</organism>
<evidence type="ECO:0000256" key="1">
    <source>
        <dbReference type="ARBA" id="ARBA00022763"/>
    </source>
</evidence>
<dbReference type="Gene3D" id="1.10.340.30">
    <property type="entry name" value="Hypothetical protein, domain 2"/>
    <property type="match status" value="1"/>
</dbReference>
<dbReference type="GO" id="GO:0043916">
    <property type="term" value="F:DNA-7-methylguanine glycosylase activity"/>
    <property type="evidence" value="ECO:0007669"/>
    <property type="project" value="TreeGrafter"/>
</dbReference>
<gene>
    <name evidence="4" type="ORF">METZ01_LOCUS261290</name>
</gene>
<feature type="domain" description="HhH-GPD" evidence="3">
    <location>
        <begin position="32"/>
        <end position="184"/>
    </location>
</feature>
<evidence type="ECO:0000313" key="4">
    <source>
        <dbReference type="EMBL" id="SVC08436.1"/>
    </source>
</evidence>
<dbReference type="InterPro" id="IPR011257">
    <property type="entry name" value="DNA_glycosylase"/>
</dbReference>
<evidence type="ECO:0000256" key="2">
    <source>
        <dbReference type="ARBA" id="ARBA00023204"/>
    </source>
</evidence>
<dbReference type="GO" id="GO:0006307">
    <property type="term" value="P:DNA alkylation repair"/>
    <property type="evidence" value="ECO:0007669"/>
    <property type="project" value="TreeGrafter"/>
</dbReference>
<dbReference type="PANTHER" id="PTHR43003">
    <property type="entry name" value="DNA-3-METHYLADENINE GLYCOSYLASE"/>
    <property type="match status" value="1"/>
</dbReference>
<dbReference type="InterPro" id="IPR051912">
    <property type="entry name" value="Alkylbase_DNA_Glycosylase/TA"/>
</dbReference>
<dbReference type="GO" id="GO:0008725">
    <property type="term" value="F:DNA-3-methyladenine glycosylase activity"/>
    <property type="evidence" value="ECO:0007669"/>
    <property type="project" value="TreeGrafter"/>
</dbReference>
<name>A0A382J967_9ZZZZ</name>